<evidence type="ECO:0000313" key="5">
    <source>
        <dbReference type="EMBL" id="PRY34700.1"/>
    </source>
</evidence>
<dbReference type="EMBL" id="PVTE01000016">
    <property type="protein sequence ID" value="PRY34700.1"/>
    <property type="molecule type" value="Genomic_DNA"/>
</dbReference>
<reference evidence="5 6" key="1">
    <citation type="submission" date="2018-03" db="EMBL/GenBank/DDBJ databases">
        <title>Genomic Encyclopedia of Archaeal and Bacterial Type Strains, Phase II (KMG-II): from individual species to whole genera.</title>
        <authorList>
            <person name="Goeker M."/>
        </authorList>
    </citation>
    <scope>NUCLEOTIDE SEQUENCE [LARGE SCALE GENOMIC DNA]</scope>
    <source>
        <strain evidence="5 6">DSM 28354</strain>
    </source>
</reference>
<dbReference type="SUPFAM" id="SSF48452">
    <property type="entry name" value="TPR-like"/>
    <property type="match status" value="1"/>
</dbReference>
<dbReference type="OrthoDB" id="935503at2"/>
<protein>
    <submittedName>
        <fullName evidence="5">Tetratricopeptide repeat protein</fullName>
    </submittedName>
</protein>
<dbReference type="PROSITE" id="PS50005">
    <property type="entry name" value="TPR"/>
    <property type="match status" value="1"/>
</dbReference>
<gene>
    <name evidence="5" type="ORF">CLV58_11694</name>
</gene>
<evidence type="ECO:0000256" key="1">
    <source>
        <dbReference type="ARBA" id="ARBA00022737"/>
    </source>
</evidence>
<dbReference type="InterPro" id="IPR011990">
    <property type="entry name" value="TPR-like_helical_dom_sf"/>
</dbReference>
<accession>A0A2T0SMQ8</accession>
<keyword evidence="6" id="KW-1185">Reference proteome</keyword>
<feature type="transmembrane region" description="Helical" evidence="4">
    <location>
        <begin position="6"/>
        <end position="21"/>
    </location>
</feature>
<keyword evidence="2 3" id="KW-0802">TPR repeat</keyword>
<dbReference type="Proteomes" id="UP000238375">
    <property type="component" value="Unassembled WGS sequence"/>
</dbReference>
<dbReference type="InterPro" id="IPR050498">
    <property type="entry name" value="Ycf3"/>
</dbReference>
<keyword evidence="4" id="KW-1133">Transmembrane helix</keyword>
<feature type="transmembrane region" description="Helical" evidence="4">
    <location>
        <begin position="263"/>
        <end position="282"/>
    </location>
</feature>
<evidence type="ECO:0000256" key="4">
    <source>
        <dbReference type="SAM" id="Phobius"/>
    </source>
</evidence>
<comment type="caution">
    <text evidence="5">The sequence shown here is derived from an EMBL/GenBank/DDBJ whole genome shotgun (WGS) entry which is preliminary data.</text>
</comment>
<dbReference type="PANTHER" id="PTHR44858">
    <property type="entry name" value="TETRATRICOPEPTIDE REPEAT PROTEIN 6"/>
    <property type="match status" value="1"/>
</dbReference>
<dbReference type="Pfam" id="PF13181">
    <property type="entry name" value="TPR_8"/>
    <property type="match status" value="1"/>
</dbReference>
<sequence length="287" mass="31883">MLELLIITAFVGYIVYLRYYADQRTAAQKEADRLREGIVLYDAGQTAGALTYFNAALATQPKSSVAYLYRARIYRDLGDSVAALADLEQAKSYDDSIAELHLETGKIHYEQGDYEQAFKDFDKAVFHNAANQAEPYRWRGMAGQKLHRTDLSQHDLERAAVLEKTPAPAITNLSASTRFFDRRFVLHMGLIGLTSALLLLVVKRSNVIHWPYLAAAVVGVMIGFLETRKGWALAVEQALLLWLGYTFITGPATGGHRQDLENFSLYGSIGLTFIGSLLGSVIKRAQG</sequence>
<dbReference type="InterPro" id="IPR019734">
    <property type="entry name" value="TPR_rpt"/>
</dbReference>
<dbReference type="Gene3D" id="1.25.40.10">
    <property type="entry name" value="Tetratricopeptide repeat domain"/>
    <property type="match status" value="1"/>
</dbReference>
<feature type="transmembrane region" description="Helical" evidence="4">
    <location>
        <begin position="184"/>
        <end position="202"/>
    </location>
</feature>
<evidence type="ECO:0000313" key="6">
    <source>
        <dbReference type="Proteomes" id="UP000238375"/>
    </source>
</evidence>
<keyword evidence="4" id="KW-0812">Transmembrane</keyword>
<keyword evidence="1" id="KW-0677">Repeat</keyword>
<keyword evidence="4" id="KW-0472">Membrane</keyword>
<evidence type="ECO:0000256" key="3">
    <source>
        <dbReference type="PROSITE-ProRule" id="PRU00339"/>
    </source>
</evidence>
<organism evidence="5 6">
    <name type="scientific">Spirosoma oryzae</name>
    <dbReference type="NCBI Taxonomy" id="1469603"/>
    <lineage>
        <taxon>Bacteria</taxon>
        <taxon>Pseudomonadati</taxon>
        <taxon>Bacteroidota</taxon>
        <taxon>Cytophagia</taxon>
        <taxon>Cytophagales</taxon>
        <taxon>Cytophagaceae</taxon>
        <taxon>Spirosoma</taxon>
    </lineage>
</organism>
<name>A0A2T0SMQ8_9BACT</name>
<feature type="transmembrane region" description="Helical" evidence="4">
    <location>
        <begin position="208"/>
        <end position="225"/>
    </location>
</feature>
<dbReference type="RefSeq" id="WP_106139306.1">
    <property type="nucleotide sequence ID" value="NZ_PVTE01000016.1"/>
</dbReference>
<dbReference type="AlphaFoldDB" id="A0A2T0SMQ8"/>
<feature type="repeat" description="TPR" evidence="3">
    <location>
        <begin position="98"/>
        <end position="131"/>
    </location>
</feature>
<proteinExistence type="predicted"/>
<dbReference type="SMART" id="SM00028">
    <property type="entry name" value="TPR"/>
    <property type="match status" value="3"/>
</dbReference>
<dbReference type="PANTHER" id="PTHR44858:SF1">
    <property type="entry name" value="UDP-N-ACETYLGLUCOSAMINE--PEPTIDE N-ACETYLGLUCOSAMINYLTRANSFERASE SPINDLY-RELATED"/>
    <property type="match status" value="1"/>
</dbReference>
<dbReference type="Pfam" id="PF13432">
    <property type="entry name" value="TPR_16"/>
    <property type="match status" value="1"/>
</dbReference>
<evidence type="ECO:0000256" key="2">
    <source>
        <dbReference type="ARBA" id="ARBA00022803"/>
    </source>
</evidence>
<feature type="transmembrane region" description="Helical" evidence="4">
    <location>
        <begin position="232"/>
        <end position="251"/>
    </location>
</feature>